<gene>
    <name evidence="2" type="ORF">K457DRAFT_1467585</name>
</gene>
<dbReference type="EMBL" id="KV442055">
    <property type="protein sequence ID" value="OAQ27652.1"/>
    <property type="molecule type" value="Genomic_DNA"/>
</dbReference>
<reference evidence="2 3" key="1">
    <citation type="submission" date="2016-05" db="EMBL/GenBank/DDBJ databases">
        <title>Genome sequencing reveals origins of a unique bacterial endosymbiosis in the earliest lineages of terrestrial Fungi.</title>
        <authorList>
            <consortium name="DOE Joint Genome Institute"/>
            <person name="Uehling J."/>
            <person name="Gryganskyi A."/>
            <person name="Hameed K."/>
            <person name="Tschaplinski T."/>
            <person name="Misztal P."/>
            <person name="Wu S."/>
            <person name="Desiro A."/>
            <person name="Vande Pol N."/>
            <person name="Du Z.-Y."/>
            <person name="Zienkiewicz A."/>
            <person name="Zienkiewicz K."/>
            <person name="Morin E."/>
            <person name="Tisserant E."/>
            <person name="Splivallo R."/>
            <person name="Hainaut M."/>
            <person name="Henrissat B."/>
            <person name="Ohm R."/>
            <person name="Kuo A."/>
            <person name="Yan J."/>
            <person name="Lipzen A."/>
            <person name="Nolan M."/>
            <person name="Labutti K."/>
            <person name="Barry K."/>
            <person name="Goldstein A."/>
            <person name="Labbe J."/>
            <person name="Schadt C."/>
            <person name="Tuskan G."/>
            <person name="Grigoriev I."/>
            <person name="Martin F."/>
            <person name="Vilgalys R."/>
            <person name="Bonito G."/>
        </authorList>
    </citation>
    <scope>NUCLEOTIDE SEQUENCE [LARGE SCALE GENOMIC DNA]</scope>
    <source>
        <strain evidence="2 3">AG-77</strain>
    </source>
</reference>
<feature type="transmembrane region" description="Helical" evidence="1">
    <location>
        <begin position="28"/>
        <end position="47"/>
    </location>
</feature>
<proteinExistence type="predicted"/>
<organism evidence="2 3">
    <name type="scientific">Linnemannia elongata AG-77</name>
    <dbReference type="NCBI Taxonomy" id="1314771"/>
    <lineage>
        <taxon>Eukaryota</taxon>
        <taxon>Fungi</taxon>
        <taxon>Fungi incertae sedis</taxon>
        <taxon>Mucoromycota</taxon>
        <taxon>Mortierellomycotina</taxon>
        <taxon>Mortierellomycetes</taxon>
        <taxon>Mortierellales</taxon>
        <taxon>Mortierellaceae</taxon>
        <taxon>Linnemannia</taxon>
    </lineage>
</organism>
<evidence type="ECO:0000313" key="2">
    <source>
        <dbReference type="EMBL" id="OAQ27652.1"/>
    </source>
</evidence>
<sequence>MNCQKGTSHLHKHRQPIQDQHCALDRHFLLGASVYPALFFLWFPQTLFHAIHPSYLHFSLLTLLPFFPPYVCLCACAFCLACSLILGRPCLCLISSGLWCGHCSSAMSLFDQDVHDSSTQPGWILFSIEATSNGRKNTGRPLGKEVAKEKKKKKGTSLNKFDARVGCVGYGACALSGCPLELFFVCLHFHVLFGHHP</sequence>
<accession>A0A197JQV0</accession>
<feature type="transmembrane region" description="Helical" evidence="1">
    <location>
        <begin position="67"/>
        <end position="86"/>
    </location>
</feature>
<keyword evidence="1" id="KW-1133">Transmembrane helix</keyword>
<keyword evidence="1" id="KW-0472">Membrane</keyword>
<protein>
    <submittedName>
        <fullName evidence="2">Uncharacterized protein</fullName>
    </submittedName>
</protein>
<evidence type="ECO:0000313" key="3">
    <source>
        <dbReference type="Proteomes" id="UP000078512"/>
    </source>
</evidence>
<name>A0A197JQV0_9FUNG</name>
<dbReference type="AlphaFoldDB" id="A0A197JQV0"/>
<evidence type="ECO:0000256" key="1">
    <source>
        <dbReference type="SAM" id="Phobius"/>
    </source>
</evidence>
<keyword evidence="1" id="KW-0812">Transmembrane</keyword>
<keyword evidence="3" id="KW-1185">Reference proteome</keyword>
<dbReference type="Proteomes" id="UP000078512">
    <property type="component" value="Unassembled WGS sequence"/>
</dbReference>